<protein>
    <submittedName>
        <fullName evidence="1">Uncharacterized protein</fullName>
    </submittedName>
</protein>
<accession>A0A2I7QEY1</accession>
<proteinExistence type="predicted"/>
<keyword evidence="1" id="KW-0614">Plasmid</keyword>
<organism evidence="1">
    <name type="scientific">Citrobacter freundii</name>
    <dbReference type="NCBI Taxonomy" id="546"/>
    <lineage>
        <taxon>Bacteria</taxon>
        <taxon>Pseudomonadati</taxon>
        <taxon>Pseudomonadota</taxon>
        <taxon>Gammaproteobacteria</taxon>
        <taxon>Enterobacterales</taxon>
        <taxon>Enterobacteriaceae</taxon>
        <taxon>Citrobacter</taxon>
        <taxon>Citrobacter freundii complex</taxon>
    </lineage>
</organism>
<name>A0A2I7QEY1_CITFR</name>
<geneLocation type="plasmid" evidence="1">
    <name>pCf587</name>
</geneLocation>
<sequence length="63" mass="7083">MRVIRDLLSVDMVFLQFTNERLEDTIPHRGIGAPVGFSKSWRSYPPTKLTSKLLGEGQAHVGE</sequence>
<reference evidence="1" key="1">
    <citation type="submission" date="2017-10" db="EMBL/GenBank/DDBJ databases">
        <title>First characterization of an IncA/C plasmid carrying blaPER-2 from Citrobacter freundii.</title>
        <authorList>
            <person name="Ruggiero M."/>
            <person name="Girlich D."/>
            <person name="Naas T."/>
            <person name="Power P."/>
            <person name="Gutkind G.G."/>
        </authorList>
    </citation>
    <scope>NUCLEOTIDE SEQUENCE</scope>
    <source>
        <strain evidence="1">33587</strain>
        <plasmid evidence="1">pCf587</plasmid>
    </source>
</reference>
<evidence type="ECO:0000313" key="1">
    <source>
        <dbReference type="EMBL" id="AUR79886.1"/>
    </source>
</evidence>
<dbReference type="EMBL" id="MG053108">
    <property type="protein sequence ID" value="AUR79886.1"/>
    <property type="molecule type" value="Genomic_DNA"/>
</dbReference>
<gene>
    <name evidence="1" type="ORF">pCf587_0104</name>
</gene>
<dbReference type="AlphaFoldDB" id="A0A2I7QEY1"/>